<sequence length="371" mass="41142">MTLDSNQGLSLQQTRTSTGKNARKKRRNRKIAYTLLVFIFLALAALIWFYGTASGSTLRYMMADTLITTQHRHWAKYLIGEDELNRRVADYEKKFDEMAQIKDQHNIDLENKANKNVEVEDIEGKNYKGHILYVHDPKMIRVVTTSIVGQGEQILSMVQRTKAIAGVNGGAFDDPNWDGNGFKPAGIVMSGGKLLYSDVGMEDPVNVVGIDKNGLMVAGRYKPSELLSMGVRDAVTFQPKFIVNGKGLIKNQADGWGIAPRTCMAQKQDGTIMFVVIDGRQPGYSIGATLYDVQNILLDRGAVTAANLDGGSSSVLVKDNQVVNKPSSSYGMRYLPTAFLVFSKPDQVAVKNIWENIDMDHFNSSYKPFNP</sequence>
<dbReference type="GO" id="GO:0016798">
    <property type="term" value="F:hydrolase activity, acting on glycosyl bonds"/>
    <property type="evidence" value="ECO:0007669"/>
    <property type="project" value="UniProtKB-KW"/>
</dbReference>
<keyword evidence="5" id="KW-1185">Reference proteome</keyword>
<keyword evidence="2" id="KW-0812">Transmembrane</keyword>
<dbReference type="Proteomes" id="UP001597180">
    <property type="component" value="Unassembled WGS sequence"/>
</dbReference>
<keyword evidence="4" id="KW-0378">Hydrolase</keyword>
<feature type="compositionally biased region" description="Polar residues" evidence="1">
    <location>
        <begin position="1"/>
        <end position="19"/>
    </location>
</feature>
<keyword evidence="4" id="KW-0326">Glycosidase</keyword>
<evidence type="ECO:0000313" key="5">
    <source>
        <dbReference type="Proteomes" id="UP001597180"/>
    </source>
</evidence>
<evidence type="ECO:0000256" key="2">
    <source>
        <dbReference type="SAM" id="Phobius"/>
    </source>
</evidence>
<dbReference type="InterPro" id="IPR018711">
    <property type="entry name" value="NAGPA"/>
</dbReference>
<evidence type="ECO:0000256" key="1">
    <source>
        <dbReference type="SAM" id="MobiDB-lite"/>
    </source>
</evidence>
<dbReference type="Pfam" id="PF09992">
    <property type="entry name" value="NAGPA"/>
    <property type="match status" value="1"/>
</dbReference>
<feature type="domain" description="Phosphodiester glycosidase" evidence="3">
    <location>
        <begin position="162"/>
        <end position="342"/>
    </location>
</feature>
<keyword evidence="2" id="KW-1133">Transmembrane helix</keyword>
<dbReference type="PANTHER" id="PTHR40446:SF2">
    <property type="entry name" value="N-ACETYLGLUCOSAMINE-1-PHOSPHODIESTER ALPHA-N-ACETYLGLUCOSAMINIDASE"/>
    <property type="match status" value="1"/>
</dbReference>
<name>A0ABW3UVN2_9BACL</name>
<organism evidence="4 5">
    <name type="scientific">Paenibacillus vulneris</name>
    <dbReference type="NCBI Taxonomy" id="1133364"/>
    <lineage>
        <taxon>Bacteria</taxon>
        <taxon>Bacillati</taxon>
        <taxon>Bacillota</taxon>
        <taxon>Bacilli</taxon>
        <taxon>Bacillales</taxon>
        <taxon>Paenibacillaceae</taxon>
        <taxon>Paenibacillus</taxon>
    </lineage>
</organism>
<dbReference type="EMBL" id="JBHTLU010000044">
    <property type="protein sequence ID" value="MFD1224319.1"/>
    <property type="molecule type" value="Genomic_DNA"/>
</dbReference>
<dbReference type="PANTHER" id="PTHR40446">
    <property type="entry name" value="N-ACETYLGLUCOSAMINE-1-PHOSPHODIESTER ALPHA-N-ACETYLGLUCOSAMINIDASE"/>
    <property type="match status" value="1"/>
</dbReference>
<keyword evidence="2" id="KW-0472">Membrane</keyword>
<gene>
    <name evidence="4" type="ORF">ACFQ4B_29860</name>
</gene>
<accession>A0ABW3UVN2</accession>
<evidence type="ECO:0000313" key="4">
    <source>
        <dbReference type="EMBL" id="MFD1224319.1"/>
    </source>
</evidence>
<protein>
    <submittedName>
        <fullName evidence="4">Phosphodiester glycosidase family protein</fullName>
    </submittedName>
</protein>
<feature type="transmembrane region" description="Helical" evidence="2">
    <location>
        <begin position="31"/>
        <end position="51"/>
    </location>
</feature>
<feature type="region of interest" description="Disordered" evidence="1">
    <location>
        <begin position="1"/>
        <end position="23"/>
    </location>
</feature>
<evidence type="ECO:0000259" key="3">
    <source>
        <dbReference type="Pfam" id="PF09992"/>
    </source>
</evidence>
<proteinExistence type="predicted"/>
<reference evidence="5" key="1">
    <citation type="journal article" date="2019" name="Int. J. Syst. Evol. Microbiol.">
        <title>The Global Catalogue of Microorganisms (GCM) 10K type strain sequencing project: providing services to taxonomists for standard genome sequencing and annotation.</title>
        <authorList>
            <consortium name="The Broad Institute Genomics Platform"/>
            <consortium name="The Broad Institute Genome Sequencing Center for Infectious Disease"/>
            <person name="Wu L."/>
            <person name="Ma J."/>
        </authorList>
    </citation>
    <scope>NUCLEOTIDE SEQUENCE [LARGE SCALE GENOMIC DNA]</scope>
    <source>
        <strain evidence="5">CCUG 53270</strain>
    </source>
</reference>
<comment type="caution">
    <text evidence="4">The sequence shown here is derived from an EMBL/GenBank/DDBJ whole genome shotgun (WGS) entry which is preliminary data.</text>
</comment>
<dbReference type="RefSeq" id="WP_377739199.1">
    <property type="nucleotide sequence ID" value="NZ_BAABJG010000041.1"/>
</dbReference>